<keyword evidence="13" id="KW-1185">Reference proteome</keyword>
<comment type="function">
    <text evidence="1">Has a glutathione-disulfide oxidoreductase activity in the presence of NADPH and glutathione reductase. Reduces low molecular weight disulfides and proteins.</text>
</comment>
<comment type="subunit">
    <text evidence="9">Monomer; active form. Homodimer; inactive form. The homodimer is probably linked by 1 2Fe-2S cluster.</text>
</comment>
<dbReference type="AlphaFoldDB" id="V3ZUX3"/>
<dbReference type="NCBIfam" id="TIGR02180">
    <property type="entry name" value="GRX_euk"/>
    <property type="match status" value="1"/>
</dbReference>
<dbReference type="InterPro" id="IPR011899">
    <property type="entry name" value="Glutaredoxin_euk/vir"/>
</dbReference>
<dbReference type="OrthoDB" id="418495at2759"/>
<dbReference type="GeneID" id="20231408"/>
<dbReference type="PANTHER" id="PTHR45694">
    <property type="entry name" value="GLUTAREDOXIN 2"/>
    <property type="match status" value="1"/>
</dbReference>
<dbReference type="InterPro" id="IPR036249">
    <property type="entry name" value="Thioredoxin-like_sf"/>
</dbReference>
<dbReference type="KEGG" id="lgi:LOTGIDRAFT_116841"/>
<dbReference type="FunFam" id="3.40.30.10:FF:000026">
    <property type="entry name" value="Glutaredoxin 2"/>
    <property type="match status" value="1"/>
</dbReference>
<evidence type="ECO:0000313" key="12">
    <source>
        <dbReference type="EMBL" id="ESO95298.1"/>
    </source>
</evidence>
<dbReference type="STRING" id="225164.V3ZUX3"/>
<dbReference type="EMBL" id="KB201656">
    <property type="protein sequence ID" value="ESO95298.1"/>
    <property type="molecule type" value="Genomic_DNA"/>
</dbReference>
<evidence type="ECO:0000256" key="8">
    <source>
        <dbReference type="ARBA" id="ARBA00037470"/>
    </source>
</evidence>
<evidence type="ECO:0000256" key="2">
    <source>
        <dbReference type="ARBA" id="ARBA00007787"/>
    </source>
</evidence>
<name>V3ZUX3_LOTGI</name>
<dbReference type="CTD" id="20231408"/>
<evidence type="ECO:0000256" key="1">
    <source>
        <dbReference type="ARBA" id="ARBA00002549"/>
    </source>
</evidence>
<sequence length="121" mass="13337">MGNGQSTADMDSKEAKFIQNAIDTHQVVIFSKTYCPHCKTVKQIFAQLNVTPNVVELDLVDNGTKMQDILHHMTGARTVPRVFITGKSIGGASETKTFLKTGQLQEMLKISSNKAKTINQK</sequence>
<dbReference type="PROSITE" id="PS51354">
    <property type="entry name" value="GLUTAREDOXIN_2"/>
    <property type="match status" value="1"/>
</dbReference>
<protein>
    <recommendedName>
        <fullName evidence="10">Glutaredoxin-2, mitochondrial</fullName>
    </recommendedName>
</protein>
<keyword evidence="7" id="KW-0676">Redox-active center</keyword>
<dbReference type="PRINTS" id="PR00160">
    <property type="entry name" value="GLUTAREDOXIN"/>
</dbReference>
<feature type="domain" description="Glutaredoxin" evidence="11">
    <location>
        <begin position="27"/>
        <end position="89"/>
    </location>
</feature>
<evidence type="ECO:0000256" key="3">
    <source>
        <dbReference type="ARBA" id="ARBA00022448"/>
    </source>
</evidence>
<dbReference type="PANTHER" id="PTHR45694:SF5">
    <property type="entry name" value="GLUTAREDOXIN 2"/>
    <property type="match status" value="1"/>
</dbReference>
<dbReference type="Pfam" id="PF00462">
    <property type="entry name" value="Glutaredoxin"/>
    <property type="match status" value="1"/>
</dbReference>
<accession>V3ZUX3</accession>
<evidence type="ECO:0000256" key="7">
    <source>
        <dbReference type="ARBA" id="ARBA00023284"/>
    </source>
</evidence>
<keyword evidence="5" id="KW-1015">Disulfide bond</keyword>
<dbReference type="GO" id="GO:0005737">
    <property type="term" value="C:cytoplasm"/>
    <property type="evidence" value="ECO:0007669"/>
    <property type="project" value="TreeGrafter"/>
</dbReference>
<evidence type="ECO:0000256" key="6">
    <source>
        <dbReference type="ARBA" id="ARBA00023206"/>
    </source>
</evidence>
<dbReference type="CDD" id="cd03419">
    <property type="entry name" value="GRX_GRXh_1_2_like"/>
    <property type="match status" value="1"/>
</dbReference>
<reference evidence="12 13" key="1">
    <citation type="journal article" date="2013" name="Nature">
        <title>Insights into bilaterian evolution from three spiralian genomes.</title>
        <authorList>
            <person name="Simakov O."/>
            <person name="Marletaz F."/>
            <person name="Cho S.J."/>
            <person name="Edsinger-Gonzales E."/>
            <person name="Havlak P."/>
            <person name="Hellsten U."/>
            <person name="Kuo D.H."/>
            <person name="Larsson T."/>
            <person name="Lv J."/>
            <person name="Arendt D."/>
            <person name="Savage R."/>
            <person name="Osoegawa K."/>
            <person name="de Jong P."/>
            <person name="Grimwood J."/>
            <person name="Chapman J.A."/>
            <person name="Shapiro H."/>
            <person name="Aerts A."/>
            <person name="Otillar R.P."/>
            <person name="Terry A.Y."/>
            <person name="Boore J.L."/>
            <person name="Grigoriev I.V."/>
            <person name="Lindberg D.R."/>
            <person name="Seaver E.C."/>
            <person name="Weisblat D.A."/>
            <person name="Putnam N.H."/>
            <person name="Rokhsar D.S."/>
        </authorList>
    </citation>
    <scope>NUCLEOTIDE SEQUENCE [LARGE SCALE GENOMIC DNA]</scope>
</reference>
<dbReference type="InterPro" id="IPR011767">
    <property type="entry name" value="GLR_AS"/>
</dbReference>
<dbReference type="HOGENOM" id="CLU_026126_7_2_1"/>
<dbReference type="Proteomes" id="UP000030746">
    <property type="component" value="Unassembled WGS sequence"/>
</dbReference>
<dbReference type="GO" id="GO:0015038">
    <property type="term" value="F:glutathione disulfide oxidoreductase activity"/>
    <property type="evidence" value="ECO:0007669"/>
    <property type="project" value="TreeGrafter"/>
</dbReference>
<comment type="similarity">
    <text evidence="2">Belongs to the glutaredoxin family.</text>
</comment>
<gene>
    <name evidence="12" type="ORF">LOTGIDRAFT_116841</name>
</gene>
<dbReference type="PROSITE" id="PS00194">
    <property type="entry name" value="THIOREDOXIN_1"/>
    <property type="match status" value="1"/>
</dbReference>
<evidence type="ECO:0000256" key="5">
    <source>
        <dbReference type="ARBA" id="ARBA00023157"/>
    </source>
</evidence>
<keyword evidence="4" id="KW-0249">Electron transport</keyword>
<dbReference type="RefSeq" id="XP_009053815.1">
    <property type="nucleotide sequence ID" value="XM_009055567.1"/>
</dbReference>
<dbReference type="SUPFAM" id="SSF52833">
    <property type="entry name" value="Thioredoxin-like"/>
    <property type="match status" value="1"/>
</dbReference>
<dbReference type="GO" id="GO:0034599">
    <property type="term" value="P:cellular response to oxidative stress"/>
    <property type="evidence" value="ECO:0007669"/>
    <property type="project" value="TreeGrafter"/>
</dbReference>
<keyword evidence="3" id="KW-0813">Transport</keyword>
<proteinExistence type="inferred from homology"/>
<evidence type="ECO:0000256" key="10">
    <source>
        <dbReference type="ARBA" id="ARBA00039819"/>
    </source>
</evidence>
<evidence type="ECO:0000313" key="13">
    <source>
        <dbReference type="Proteomes" id="UP000030746"/>
    </source>
</evidence>
<dbReference type="InterPro" id="IPR002109">
    <property type="entry name" value="Glutaredoxin"/>
</dbReference>
<evidence type="ECO:0000256" key="4">
    <source>
        <dbReference type="ARBA" id="ARBA00022982"/>
    </source>
</evidence>
<organism evidence="12 13">
    <name type="scientific">Lottia gigantea</name>
    <name type="common">Giant owl limpet</name>
    <dbReference type="NCBI Taxonomy" id="225164"/>
    <lineage>
        <taxon>Eukaryota</taxon>
        <taxon>Metazoa</taxon>
        <taxon>Spiralia</taxon>
        <taxon>Lophotrochozoa</taxon>
        <taxon>Mollusca</taxon>
        <taxon>Gastropoda</taxon>
        <taxon>Patellogastropoda</taxon>
        <taxon>Lottioidea</taxon>
        <taxon>Lottiidae</taxon>
        <taxon>Lottia</taxon>
    </lineage>
</organism>
<evidence type="ECO:0000256" key="9">
    <source>
        <dbReference type="ARBA" id="ARBA00038558"/>
    </source>
</evidence>
<keyword evidence="6" id="KW-0318">Glutathionylation</keyword>
<comment type="function">
    <text evidence="8">Glutathione-dependent oxidoreductase that facilitates the maintenance of mitochondrial redox homeostasis upon induction of apoptosis by oxidative stress. Involved in response to hydrogen peroxide and regulation of apoptosis caused by oxidative stress. Acts as a very efficient catalyst of monothiol reactions because of its high affinity for protein glutathione-mixed disulfides. Can receive electrons not only from glutathione (GSH), but also from thioredoxin reductase supporting both monothiol and dithiol reactions. Efficiently catalyzes both glutathionylation and deglutathionylation of mitochondrial complex I, which in turn regulates the superoxide production by the complex. Overexpression decreases the susceptibility to apoptosis and prevents loss of cardiolipin and cytochrome c release.</text>
</comment>
<dbReference type="OMA" id="YACYELD"/>
<dbReference type="InterPro" id="IPR014025">
    <property type="entry name" value="Glutaredoxin_subgr"/>
</dbReference>
<evidence type="ECO:0000259" key="11">
    <source>
        <dbReference type="Pfam" id="PF00462"/>
    </source>
</evidence>
<dbReference type="InterPro" id="IPR017937">
    <property type="entry name" value="Thioredoxin_CS"/>
</dbReference>
<dbReference type="Gene3D" id="3.40.30.10">
    <property type="entry name" value="Glutaredoxin"/>
    <property type="match status" value="1"/>
</dbReference>
<dbReference type="PROSITE" id="PS00195">
    <property type="entry name" value="GLUTAREDOXIN_1"/>
    <property type="match status" value="1"/>
</dbReference>